<dbReference type="InterPro" id="IPR020635">
    <property type="entry name" value="Tyr_kinase_cat_dom"/>
</dbReference>
<dbReference type="InterPro" id="IPR001245">
    <property type="entry name" value="Ser-Thr/Tyr_kinase_cat_dom"/>
</dbReference>
<dbReference type="Gene3D" id="1.10.510.10">
    <property type="entry name" value="Transferase(Phosphotransferase) domain 1"/>
    <property type="match status" value="1"/>
</dbReference>
<dbReference type="InterPro" id="IPR000719">
    <property type="entry name" value="Prot_kinase_dom"/>
</dbReference>
<dbReference type="AlphaFoldDB" id="A0A9P1MUG1"/>
<feature type="compositionally biased region" description="Basic and acidic residues" evidence="10">
    <location>
        <begin position="480"/>
        <end position="502"/>
    </location>
</feature>
<dbReference type="SMART" id="SM00252">
    <property type="entry name" value="SH2"/>
    <property type="match status" value="1"/>
</dbReference>
<proteinExistence type="inferred from homology"/>
<evidence type="ECO:0000259" key="12">
    <source>
        <dbReference type="PROSITE" id="PS50011"/>
    </source>
</evidence>
<evidence type="ECO:0000259" key="11">
    <source>
        <dbReference type="PROSITE" id="PS50001"/>
    </source>
</evidence>
<comment type="similarity">
    <text evidence="9">Belongs to the protein kinase superfamily. Tyr protein kinase family.</text>
</comment>
<evidence type="ECO:0000256" key="5">
    <source>
        <dbReference type="ARBA" id="ARBA00023137"/>
    </source>
</evidence>
<evidence type="ECO:0000256" key="9">
    <source>
        <dbReference type="RuleBase" id="RU362096"/>
    </source>
</evidence>
<dbReference type="PROSITE" id="PS50011">
    <property type="entry name" value="PROTEIN_KINASE_DOM"/>
    <property type="match status" value="1"/>
</dbReference>
<keyword evidence="2 8" id="KW-0547">Nucleotide-binding</keyword>
<protein>
    <recommendedName>
        <fullName evidence="9">Tyrosine-protein kinase</fullName>
        <ecNumber evidence="9">2.7.10.2</ecNumber>
    </recommendedName>
</protein>
<keyword evidence="5 9" id="KW-0829">Tyrosine-protein kinase</keyword>
<feature type="region of interest" description="Disordered" evidence="10">
    <location>
        <begin position="1"/>
        <end position="75"/>
    </location>
</feature>
<dbReference type="InterPro" id="IPR035849">
    <property type="entry name" value="Fes/Fps/Fer_SH2"/>
</dbReference>
<dbReference type="EMBL" id="CANHGI010000001">
    <property type="protein sequence ID" value="CAI5440122.1"/>
    <property type="molecule type" value="Genomic_DNA"/>
</dbReference>
<evidence type="ECO:0000256" key="1">
    <source>
        <dbReference type="ARBA" id="ARBA00022679"/>
    </source>
</evidence>
<sequence>MTVTPNNTNAGSMRKSRTTAVNNKKQPVPSKRKHINVPTVREKEQLSGLSGTRCDEPSERTQRGPKPKNIDDSTRSAVMDDKTMAFWSKKLIDRDWYHGIMPREECNALLNTEGDFLIRKTTEKSKPFFCLTVFHKQEPRHFPLFFENGGWTLKRLENPQKFGHLVELLNWMVGEKYRLAPTSAILVRAVRQAKYYIQHEEIELSGKLGAGAFGEVWKGKLTKKGEEPIDVAVKKMKGNPKKSMLRGFVKEAKLMRTLSHPNMVHVIGVAPMDEPLMIVIELAKNGCMQTHLRKEKVSPIEKLSRFAVDTARGMAYLSSIMIIHRDLAARNLLLGANMEVKISDFGLSESGKTEVKAAKIKVPIRWLAPETIDTAIFTTKTDVWSFAVTMWEIFTNCITDPFPGITNGQAKDIIRQKHPPLEVPCTNPANTETIKKINSIMTECFAKNPEERPTFWEILKKLSPDENAEKYSKIVPLSDGSDKRSEKKKEEEKEDSKIDGGSRRARKPRGLTVEKTMSLERSEKKIDEAVAPKFEREFEKKEEELNNNNNDESN</sequence>
<dbReference type="InterPro" id="IPR011009">
    <property type="entry name" value="Kinase-like_dom_sf"/>
</dbReference>
<dbReference type="InterPro" id="IPR000980">
    <property type="entry name" value="SH2"/>
</dbReference>
<dbReference type="GO" id="GO:0004715">
    <property type="term" value="F:non-membrane spanning protein tyrosine kinase activity"/>
    <property type="evidence" value="ECO:0007669"/>
    <property type="project" value="UniProtKB-EC"/>
</dbReference>
<reference evidence="13" key="1">
    <citation type="submission" date="2022-11" db="EMBL/GenBank/DDBJ databases">
        <authorList>
            <person name="Kikuchi T."/>
        </authorList>
    </citation>
    <scope>NUCLEOTIDE SEQUENCE</scope>
    <source>
        <strain evidence="13">PS1010</strain>
    </source>
</reference>
<accession>A0A9P1MUG1</accession>
<keyword evidence="7" id="KW-0727">SH2 domain</keyword>
<evidence type="ECO:0000256" key="6">
    <source>
        <dbReference type="ARBA" id="ARBA00051245"/>
    </source>
</evidence>
<dbReference type="PROSITE" id="PS00107">
    <property type="entry name" value="PROTEIN_KINASE_ATP"/>
    <property type="match status" value="1"/>
</dbReference>
<gene>
    <name evidence="13" type="ORF">CAMP_LOCUS2759</name>
</gene>
<keyword evidence="3 9" id="KW-0418">Kinase</keyword>
<evidence type="ECO:0000313" key="13">
    <source>
        <dbReference type="EMBL" id="CAI5440122.1"/>
    </source>
</evidence>
<evidence type="ECO:0000256" key="3">
    <source>
        <dbReference type="ARBA" id="ARBA00022777"/>
    </source>
</evidence>
<dbReference type="CDD" id="cd00192">
    <property type="entry name" value="PTKc"/>
    <property type="match status" value="1"/>
</dbReference>
<dbReference type="InterPro" id="IPR017441">
    <property type="entry name" value="Protein_kinase_ATP_BS"/>
</dbReference>
<dbReference type="SMART" id="SM00219">
    <property type="entry name" value="TyrKc"/>
    <property type="match status" value="1"/>
</dbReference>
<feature type="domain" description="SH2" evidence="11">
    <location>
        <begin position="96"/>
        <end position="190"/>
    </location>
</feature>
<keyword evidence="14" id="KW-1185">Reference proteome</keyword>
<dbReference type="Pfam" id="PF00017">
    <property type="entry name" value="SH2"/>
    <property type="match status" value="1"/>
</dbReference>
<dbReference type="CDD" id="cd10361">
    <property type="entry name" value="SH2_Fps_family"/>
    <property type="match status" value="1"/>
</dbReference>
<dbReference type="GO" id="GO:0005524">
    <property type="term" value="F:ATP binding"/>
    <property type="evidence" value="ECO:0007669"/>
    <property type="project" value="UniProtKB-UniRule"/>
</dbReference>
<feature type="compositionally biased region" description="Polar residues" evidence="10">
    <location>
        <begin position="1"/>
        <end position="11"/>
    </location>
</feature>
<keyword evidence="4 8" id="KW-0067">ATP-binding</keyword>
<evidence type="ECO:0000256" key="4">
    <source>
        <dbReference type="ARBA" id="ARBA00022840"/>
    </source>
</evidence>
<comment type="caution">
    <text evidence="13">The sequence shown here is derived from an EMBL/GenBank/DDBJ whole genome shotgun (WGS) entry which is preliminary data.</text>
</comment>
<feature type="compositionally biased region" description="Basic and acidic residues" evidence="10">
    <location>
        <begin position="53"/>
        <end position="75"/>
    </location>
</feature>
<dbReference type="InterPro" id="IPR050198">
    <property type="entry name" value="Non-receptor_tyrosine_kinases"/>
</dbReference>
<dbReference type="Proteomes" id="UP001152747">
    <property type="component" value="Unassembled WGS sequence"/>
</dbReference>
<evidence type="ECO:0000256" key="10">
    <source>
        <dbReference type="SAM" id="MobiDB-lite"/>
    </source>
</evidence>
<feature type="compositionally biased region" description="Basic and acidic residues" evidence="10">
    <location>
        <begin position="517"/>
        <end position="530"/>
    </location>
</feature>
<dbReference type="PROSITE" id="PS50001">
    <property type="entry name" value="SH2"/>
    <property type="match status" value="1"/>
</dbReference>
<dbReference type="OrthoDB" id="546826at2759"/>
<name>A0A9P1MUG1_9PELO</name>
<feature type="domain" description="Protein kinase" evidence="12">
    <location>
        <begin position="202"/>
        <end position="472"/>
    </location>
</feature>
<dbReference type="PRINTS" id="PR00109">
    <property type="entry name" value="TYRKINASE"/>
</dbReference>
<evidence type="ECO:0000256" key="2">
    <source>
        <dbReference type="ARBA" id="ARBA00022741"/>
    </source>
</evidence>
<dbReference type="InterPro" id="IPR008266">
    <property type="entry name" value="Tyr_kinase_AS"/>
</dbReference>
<feature type="binding site" evidence="8">
    <location>
        <position position="235"/>
    </location>
    <ligand>
        <name>ATP</name>
        <dbReference type="ChEBI" id="CHEBI:30616"/>
    </ligand>
</feature>
<dbReference type="PROSITE" id="PS00109">
    <property type="entry name" value="PROTEIN_KINASE_TYR"/>
    <property type="match status" value="1"/>
</dbReference>
<feature type="region of interest" description="Disordered" evidence="10">
    <location>
        <begin position="471"/>
        <end position="530"/>
    </location>
</feature>
<keyword evidence="1 9" id="KW-0808">Transferase</keyword>
<dbReference type="SUPFAM" id="SSF56112">
    <property type="entry name" value="Protein kinase-like (PK-like)"/>
    <property type="match status" value="1"/>
</dbReference>
<dbReference type="InterPro" id="IPR036860">
    <property type="entry name" value="SH2_dom_sf"/>
</dbReference>
<organism evidence="13 14">
    <name type="scientific">Caenorhabditis angaria</name>
    <dbReference type="NCBI Taxonomy" id="860376"/>
    <lineage>
        <taxon>Eukaryota</taxon>
        <taxon>Metazoa</taxon>
        <taxon>Ecdysozoa</taxon>
        <taxon>Nematoda</taxon>
        <taxon>Chromadorea</taxon>
        <taxon>Rhabditida</taxon>
        <taxon>Rhabditina</taxon>
        <taxon>Rhabditomorpha</taxon>
        <taxon>Rhabditoidea</taxon>
        <taxon>Rhabditidae</taxon>
        <taxon>Peloderinae</taxon>
        <taxon>Caenorhabditis</taxon>
    </lineage>
</organism>
<dbReference type="PANTHER" id="PTHR24418">
    <property type="entry name" value="TYROSINE-PROTEIN KINASE"/>
    <property type="match status" value="1"/>
</dbReference>
<evidence type="ECO:0000313" key="14">
    <source>
        <dbReference type="Proteomes" id="UP001152747"/>
    </source>
</evidence>
<evidence type="ECO:0000256" key="7">
    <source>
        <dbReference type="PROSITE-ProRule" id="PRU00191"/>
    </source>
</evidence>
<dbReference type="Pfam" id="PF07714">
    <property type="entry name" value="PK_Tyr_Ser-Thr"/>
    <property type="match status" value="1"/>
</dbReference>
<evidence type="ECO:0000256" key="8">
    <source>
        <dbReference type="PROSITE-ProRule" id="PRU10141"/>
    </source>
</evidence>
<comment type="catalytic activity">
    <reaction evidence="6 9">
        <text>L-tyrosyl-[protein] + ATP = O-phospho-L-tyrosyl-[protein] + ADP + H(+)</text>
        <dbReference type="Rhea" id="RHEA:10596"/>
        <dbReference type="Rhea" id="RHEA-COMP:10136"/>
        <dbReference type="Rhea" id="RHEA-COMP:20101"/>
        <dbReference type="ChEBI" id="CHEBI:15378"/>
        <dbReference type="ChEBI" id="CHEBI:30616"/>
        <dbReference type="ChEBI" id="CHEBI:46858"/>
        <dbReference type="ChEBI" id="CHEBI:61978"/>
        <dbReference type="ChEBI" id="CHEBI:456216"/>
        <dbReference type="EC" id="2.7.10.2"/>
    </reaction>
</comment>
<dbReference type="EC" id="2.7.10.2" evidence="9"/>
<dbReference type="Gene3D" id="3.30.505.10">
    <property type="entry name" value="SH2 domain"/>
    <property type="match status" value="1"/>
</dbReference>
<dbReference type="SUPFAM" id="SSF55550">
    <property type="entry name" value="SH2 domain"/>
    <property type="match status" value="1"/>
</dbReference>
<dbReference type="FunFam" id="1.10.510.10:FF:001408">
    <property type="entry name" value="Tyrosine-protein kinase"/>
    <property type="match status" value="1"/>
</dbReference>